<dbReference type="HOGENOM" id="CLU_023630_0_0_1"/>
<proteinExistence type="inferred from homology"/>
<dbReference type="AlphaFoldDB" id="A0A067MZG1"/>
<dbReference type="SUPFAM" id="SSF53474">
    <property type="entry name" value="alpha/beta-Hydrolases"/>
    <property type="match status" value="1"/>
</dbReference>
<evidence type="ECO:0000256" key="3">
    <source>
        <dbReference type="ARBA" id="ARBA00022729"/>
    </source>
</evidence>
<dbReference type="PANTHER" id="PTHR11010">
    <property type="entry name" value="PROTEASE S28 PRO-X CARBOXYPEPTIDASE-RELATED"/>
    <property type="match status" value="1"/>
</dbReference>
<dbReference type="EMBL" id="KL198024">
    <property type="protein sequence ID" value="KDQ17272.1"/>
    <property type="molecule type" value="Genomic_DNA"/>
</dbReference>
<gene>
    <name evidence="6" type="ORF">BOTBODRAFT_648619</name>
</gene>
<dbReference type="GO" id="GO:0070008">
    <property type="term" value="F:serine-type exopeptidase activity"/>
    <property type="evidence" value="ECO:0007669"/>
    <property type="project" value="InterPro"/>
</dbReference>
<evidence type="ECO:0000313" key="7">
    <source>
        <dbReference type="Proteomes" id="UP000027195"/>
    </source>
</evidence>
<dbReference type="InterPro" id="IPR029058">
    <property type="entry name" value="AB_hydrolase_fold"/>
</dbReference>
<accession>A0A067MZG1</accession>
<keyword evidence="3" id="KW-0732">Signal</keyword>
<name>A0A067MZG1_BOTB1</name>
<dbReference type="PANTHER" id="PTHR11010:SF117">
    <property type="entry name" value="SERINE PROTEASE 16"/>
    <property type="match status" value="1"/>
</dbReference>
<keyword evidence="4" id="KW-0378">Hydrolase</keyword>
<evidence type="ECO:0008006" key="8">
    <source>
        <dbReference type="Google" id="ProtNLM"/>
    </source>
</evidence>
<comment type="similarity">
    <text evidence="1">Belongs to the peptidase S28 family.</text>
</comment>
<evidence type="ECO:0000256" key="1">
    <source>
        <dbReference type="ARBA" id="ARBA00011079"/>
    </source>
</evidence>
<dbReference type="OrthoDB" id="2130629at2759"/>
<dbReference type="InParanoid" id="A0A067MZG1"/>
<dbReference type="GO" id="GO:0006508">
    <property type="term" value="P:proteolysis"/>
    <property type="evidence" value="ECO:0007669"/>
    <property type="project" value="UniProtKB-KW"/>
</dbReference>
<reference evidence="7" key="1">
    <citation type="journal article" date="2014" name="Proc. Natl. Acad. Sci. U.S.A.">
        <title>Extensive sampling of basidiomycete genomes demonstrates inadequacy of the white-rot/brown-rot paradigm for wood decay fungi.</title>
        <authorList>
            <person name="Riley R."/>
            <person name="Salamov A.A."/>
            <person name="Brown D.W."/>
            <person name="Nagy L.G."/>
            <person name="Floudas D."/>
            <person name="Held B.W."/>
            <person name="Levasseur A."/>
            <person name="Lombard V."/>
            <person name="Morin E."/>
            <person name="Otillar R."/>
            <person name="Lindquist E.A."/>
            <person name="Sun H."/>
            <person name="LaButti K.M."/>
            <person name="Schmutz J."/>
            <person name="Jabbour D."/>
            <person name="Luo H."/>
            <person name="Baker S.E."/>
            <person name="Pisabarro A.G."/>
            <person name="Walton J.D."/>
            <person name="Blanchette R.A."/>
            <person name="Henrissat B."/>
            <person name="Martin F."/>
            <person name="Cullen D."/>
            <person name="Hibbett D.S."/>
            <person name="Grigoriev I.V."/>
        </authorList>
    </citation>
    <scope>NUCLEOTIDE SEQUENCE [LARGE SCALE GENOMIC DNA]</scope>
    <source>
        <strain evidence="7">FD-172 SS1</strain>
    </source>
</reference>
<evidence type="ECO:0000256" key="5">
    <source>
        <dbReference type="ARBA" id="ARBA00023180"/>
    </source>
</evidence>
<dbReference type="MEROPS" id="S28.004"/>
<dbReference type="InterPro" id="IPR008758">
    <property type="entry name" value="Peptidase_S28"/>
</dbReference>
<keyword evidence="2" id="KW-0645">Protease</keyword>
<keyword evidence="7" id="KW-1185">Reference proteome</keyword>
<evidence type="ECO:0000256" key="2">
    <source>
        <dbReference type="ARBA" id="ARBA00022670"/>
    </source>
</evidence>
<evidence type="ECO:0000313" key="6">
    <source>
        <dbReference type="EMBL" id="KDQ17272.1"/>
    </source>
</evidence>
<organism evidence="6 7">
    <name type="scientific">Botryobasidium botryosum (strain FD-172 SS1)</name>
    <dbReference type="NCBI Taxonomy" id="930990"/>
    <lineage>
        <taxon>Eukaryota</taxon>
        <taxon>Fungi</taxon>
        <taxon>Dikarya</taxon>
        <taxon>Basidiomycota</taxon>
        <taxon>Agaricomycotina</taxon>
        <taxon>Agaricomycetes</taxon>
        <taxon>Cantharellales</taxon>
        <taxon>Botryobasidiaceae</taxon>
        <taxon>Botryobasidium</taxon>
    </lineage>
</organism>
<dbReference type="Gene3D" id="3.40.50.1820">
    <property type="entry name" value="alpha/beta hydrolase"/>
    <property type="match status" value="1"/>
</dbReference>
<dbReference type="Pfam" id="PF05577">
    <property type="entry name" value="Peptidase_S28"/>
    <property type="match status" value="1"/>
</dbReference>
<dbReference type="GO" id="GO:0008239">
    <property type="term" value="F:dipeptidyl-peptidase activity"/>
    <property type="evidence" value="ECO:0007669"/>
    <property type="project" value="TreeGrafter"/>
</dbReference>
<dbReference type="Proteomes" id="UP000027195">
    <property type="component" value="Unassembled WGS sequence"/>
</dbReference>
<protein>
    <recommendedName>
        <fullName evidence="8">Peptidase S28</fullName>
    </recommendedName>
</protein>
<evidence type="ECO:0000256" key="4">
    <source>
        <dbReference type="ARBA" id="ARBA00022801"/>
    </source>
</evidence>
<sequence length="451" mass="50425">MALVNTAFSFHPSLLAREGEAWRENLATRSLNYTAYTFTQPRDHFDVSDNATFEQRYWFSDRYYRPSGPIIMMDSGEYPGDYRLPFLETGILQILTSATGGLGVILENRYYGMCLSRLNVMTGWLTYSQTLADSARFISRIKFDGINETMTAPSKPWILYGGSYAGARVAHLRVKYPELVFGAIGSSAVTYAKIEFWEYYEAIRRSANQTCIAHLTSAIMTIDDLLENATANPLLKDLFYGEATNVSDTAFGSYLASGPNSVQGQNWDTSFYDPNVDNVTWRSLCDALGKKSEPITLGGVEIPSVVVNFANWQVANVAPPDPSHPRIVSKFVTSVGLAEFCNYQFPPGKFASIPAVPDVESINAFGGLDIAADRLAFIDGTQDPWLGATPHSWLAKNRTDTVQRPFKLIPNGVHRYDENGMADHSKEPAYIQQIHTQEVEFVRGWLKEWKN</sequence>
<keyword evidence="5" id="KW-0325">Glycoprotein</keyword>